<evidence type="ECO:0000259" key="2">
    <source>
        <dbReference type="Pfam" id="PF19259"/>
    </source>
</evidence>
<evidence type="ECO:0000313" key="5">
    <source>
        <dbReference type="Proteomes" id="UP001152523"/>
    </source>
</evidence>
<reference evidence="3" key="1">
    <citation type="submission" date="2022-07" db="EMBL/GenBank/DDBJ databases">
        <authorList>
            <person name="Macas J."/>
            <person name="Novak P."/>
            <person name="Neumann P."/>
        </authorList>
    </citation>
    <scope>NUCLEOTIDE SEQUENCE</scope>
</reference>
<sequence>MEDLKKTIEEIFNGVNLRVSKVEVEMSAKIEAMEAKLEQATERMNDAMLRHTFPDEIRESFPRFNGSDPRGWIIKCLRFFRTSPRFTEQQKTVYASQHLEGQAEIWFQNFAKEDEEVMEWKGFVRAVLRRFDERDLFQDFKDLKQTSSLRRYIDEFEAIVPLALIILDGSREKFLLECFICGLREEFRAKVRMVEPSDFQEAARVALLQEKTSLAIMAE</sequence>
<feature type="coiled-coil region" evidence="1">
    <location>
        <begin position="23"/>
        <end position="50"/>
    </location>
</feature>
<keyword evidence="5" id="KW-1185">Reference proteome</keyword>
<comment type="caution">
    <text evidence="3">The sequence shown here is derived from an EMBL/GenBank/DDBJ whole genome shotgun (WGS) entry which is preliminary data.</text>
</comment>
<proteinExistence type="predicted"/>
<feature type="domain" description="Ty3 transposon capsid-like protein" evidence="2">
    <location>
        <begin position="82"/>
        <end position="207"/>
    </location>
</feature>
<evidence type="ECO:0000313" key="3">
    <source>
        <dbReference type="EMBL" id="CAH9092317.1"/>
    </source>
</evidence>
<dbReference type="EMBL" id="CAMAPF010000930">
    <property type="protein sequence ID" value="CAH9123172.1"/>
    <property type="molecule type" value="Genomic_DNA"/>
</dbReference>
<dbReference type="Proteomes" id="UP001152523">
    <property type="component" value="Unassembled WGS sequence"/>
</dbReference>
<dbReference type="EMBL" id="CAMAPF010000073">
    <property type="protein sequence ID" value="CAH9092317.1"/>
    <property type="molecule type" value="Genomic_DNA"/>
</dbReference>
<protein>
    <recommendedName>
        <fullName evidence="2">Ty3 transposon capsid-like protein domain-containing protein</fullName>
    </recommendedName>
</protein>
<dbReference type="InterPro" id="IPR045358">
    <property type="entry name" value="Ty3_capsid"/>
</dbReference>
<evidence type="ECO:0000256" key="1">
    <source>
        <dbReference type="SAM" id="Coils"/>
    </source>
</evidence>
<gene>
    <name evidence="3" type="ORF">CEPIT_LOCUS12054</name>
    <name evidence="4" type="ORF">CEPIT_LOCUS25004</name>
</gene>
<evidence type="ECO:0000313" key="4">
    <source>
        <dbReference type="EMBL" id="CAH9123172.1"/>
    </source>
</evidence>
<accession>A0AAV0D433</accession>
<keyword evidence="1" id="KW-0175">Coiled coil</keyword>
<dbReference type="Pfam" id="PF19259">
    <property type="entry name" value="Ty3_capsid"/>
    <property type="match status" value="1"/>
</dbReference>
<name>A0AAV0D433_9ASTE</name>
<organism evidence="3 5">
    <name type="scientific">Cuscuta epithymum</name>
    <dbReference type="NCBI Taxonomy" id="186058"/>
    <lineage>
        <taxon>Eukaryota</taxon>
        <taxon>Viridiplantae</taxon>
        <taxon>Streptophyta</taxon>
        <taxon>Embryophyta</taxon>
        <taxon>Tracheophyta</taxon>
        <taxon>Spermatophyta</taxon>
        <taxon>Magnoliopsida</taxon>
        <taxon>eudicotyledons</taxon>
        <taxon>Gunneridae</taxon>
        <taxon>Pentapetalae</taxon>
        <taxon>asterids</taxon>
        <taxon>lamiids</taxon>
        <taxon>Solanales</taxon>
        <taxon>Convolvulaceae</taxon>
        <taxon>Cuscuteae</taxon>
        <taxon>Cuscuta</taxon>
        <taxon>Cuscuta subgen. Cuscuta</taxon>
    </lineage>
</organism>
<dbReference type="AlphaFoldDB" id="A0AAV0D433"/>